<sequence>MAVQDLRYDSYYDFIWYSDNGPWSVRFTAWYTVGLLKRNQGDDVVHAKAALRNIFDSTLNAHVEIRLACQYTEQFDSAWYGTFKLSPDGQFITVMVSQTLIAAQSLTPPPTRIYIRLRYTLLELTSHREFIGTTLVQAVEEFEHLLGNDLVSEIETSLTHAAIGSMRRNGTYPEDDNLTLEYSNPAYMRAVMVSWIGHRLNNSTFTDFANLQGQLLLDLFTWNDSNTLGEYNAPTYYGMDIWALSAAIKYAPANSSIKATAEYVLPALWSDIAAHYNPYLKNMVGPYDRAYTRDMTTHSSILSLWFWSTYGHAHGPQPPKGEADLLYDIAQGAQIALVASIAHSHIPPSLDGWLTSTSFNGAAPRLLRRTIKDDLSTDTVRTATSWVSGPLMIGAESVEGETASRGDQFVPAIVHWAADAGHGPAPYVAFFSLYPSAAAVRAVAGEGRLSVAYPNRAQEGAGGGWV</sequence>
<evidence type="ECO:0000313" key="1">
    <source>
        <dbReference type="EMBL" id="KAL1634228.1"/>
    </source>
</evidence>
<dbReference type="Proteomes" id="UP001521184">
    <property type="component" value="Unassembled WGS sequence"/>
</dbReference>
<protein>
    <submittedName>
        <fullName evidence="1">Uncharacterized protein</fullName>
    </submittedName>
</protein>
<dbReference type="PANTHER" id="PTHR40616">
    <property type="entry name" value="LINALOOL DEHYDRATASE_ISOMERASE DOMAIN-CONTAINING PROTEIN"/>
    <property type="match status" value="1"/>
</dbReference>
<organism evidence="1 2">
    <name type="scientific">Diplodia intermedia</name>
    <dbReference type="NCBI Taxonomy" id="856260"/>
    <lineage>
        <taxon>Eukaryota</taxon>
        <taxon>Fungi</taxon>
        <taxon>Dikarya</taxon>
        <taxon>Ascomycota</taxon>
        <taxon>Pezizomycotina</taxon>
        <taxon>Dothideomycetes</taxon>
        <taxon>Dothideomycetes incertae sedis</taxon>
        <taxon>Botryosphaeriales</taxon>
        <taxon>Botryosphaeriaceae</taxon>
        <taxon>Diplodia</taxon>
    </lineage>
</organism>
<accession>A0ABR3T3Z6</accession>
<evidence type="ECO:0000313" key="2">
    <source>
        <dbReference type="Proteomes" id="UP001521184"/>
    </source>
</evidence>
<reference evidence="1 2" key="1">
    <citation type="journal article" date="2023" name="Plant Dis.">
        <title>First Report of Diplodia intermedia Causing Canker and Dieback Diseases on Apple Trees in Canada.</title>
        <authorList>
            <person name="Ellouze W."/>
            <person name="Ilyukhin E."/>
            <person name="Sulman M."/>
            <person name="Ali S."/>
        </authorList>
    </citation>
    <scope>NUCLEOTIDE SEQUENCE [LARGE SCALE GENOMIC DNA]</scope>
    <source>
        <strain evidence="1 2">M45-28</strain>
    </source>
</reference>
<dbReference type="PANTHER" id="PTHR40616:SF1">
    <property type="entry name" value="LINALOOL DEHYDRATASE_ISOMERASE DOMAIN-CONTAINING PROTEIN"/>
    <property type="match status" value="1"/>
</dbReference>
<gene>
    <name evidence="1" type="ORF">SLS58_010772</name>
</gene>
<name>A0ABR3T3Z6_9PEZI</name>
<dbReference type="EMBL" id="JAKEKT020000137">
    <property type="protein sequence ID" value="KAL1634228.1"/>
    <property type="molecule type" value="Genomic_DNA"/>
</dbReference>
<keyword evidence="2" id="KW-1185">Reference proteome</keyword>
<comment type="caution">
    <text evidence="1">The sequence shown here is derived from an EMBL/GenBank/DDBJ whole genome shotgun (WGS) entry which is preliminary data.</text>
</comment>
<proteinExistence type="predicted"/>